<feature type="region of interest" description="Disordered" evidence="1">
    <location>
        <begin position="1"/>
        <end position="22"/>
    </location>
</feature>
<organism evidence="2 3">
    <name type="scientific">Tilletia laevis</name>
    <dbReference type="NCBI Taxonomy" id="157183"/>
    <lineage>
        <taxon>Eukaryota</taxon>
        <taxon>Fungi</taxon>
        <taxon>Dikarya</taxon>
        <taxon>Basidiomycota</taxon>
        <taxon>Ustilaginomycotina</taxon>
        <taxon>Exobasidiomycetes</taxon>
        <taxon>Tilletiales</taxon>
        <taxon>Tilletiaceae</taxon>
        <taxon>Tilletia</taxon>
    </lineage>
</organism>
<evidence type="ECO:0000313" key="2">
    <source>
        <dbReference type="EMBL" id="CAD6960036.1"/>
    </source>
</evidence>
<dbReference type="EMBL" id="CAJHJF010006937">
    <property type="protein sequence ID" value="CAD6960036.1"/>
    <property type="molecule type" value="Genomic_DNA"/>
</dbReference>
<sequence length="100" mass="11378">MLRQFVETQTSDASNSQQQKDELDEIRAELRKAEQAITAAEELETLLEKARSDVKELEAQAVRKETEIVHAKDQLRASAEQSSQEIANLQDRLREAVRKG</sequence>
<evidence type="ECO:0000256" key="1">
    <source>
        <dbReference type="SAM" id="MobiDB-lite"/>
    </source>
</evidence>
<comment type="caution">
    <text evidence="2">The sequence shown here is derived from an EMBL/GenBank/DDBJ whole genome shotgun (WGS) entry which is preliminary data.</text>
</comment>
<protein>
    <submittedName>
        <fullName evidence="2">Uncharacterized protein</fullName>
    </submittedName>
</protein>
<dbReference type="AlphaFoldDB" id="A0A9N8QP89"/>
<accession>A0A9N8QP89</accession>
<gene>
    <name evidence="2" type="ORF">JKILLFL_G8736</name>
</gene>
<keyword evidence="3" id="KW-1185">Reference proteome</keyword>
<evidence type="ECO:0000313" key="3">
    <source>
        <dbReference type="Proteomes" id="UP000836404"/>
    </source>
</evidence>
<dbReference type="Proteomes" id="UP000836404">
    <property type="component" value="Unassembled WGS sequence"/>
</dbReference>
<name>A0A9N8QP89_9BASI</name>
<proteinExistence type="predicted"/>
<feature type="compositionally biased region" description="Polar residues" evidence="1">
    <location>
        <begin position="1"/>
        <end position="18"/>
    </location>
</feature>
<feature type="non-terminal residue" evidence="2">
    <location>
        <position position="100"/>
    </location>
</feature>
<reference evidence="2 3" key="1">
    <citation type="submission" date="2020-10" db="EMBL/GenBank/DDBJ databases">
        <authorList>
            <person name="Sedaghatjoo S."/>
        </authorList>
    </citation>
    <scope>NUCLEOTIDE SEQUENCE [LARGE SCALE GENOMIC DNA]</scope>
    <source>
        <strain evidence="2 3">LLFL</strain>
    </source>
</reference>